<dbReference type="EMBL" id="FQUA01000013">
    <property type="protein sequence ID" value="SHF01504.1"/>
    <property type="molecule type" value="Genomic_DNA"/>
</dbReference>
<dbReference type="SUPFAM" id="SSF161098">
    <property type="entry name" value="MetI-like"/>
    <property type="match status" value="1"/>
</dbReference>
<dbReference type="Pfam" id="PF00528">
    <property type="entry name" value="BPD_transp_1"/>
    <property type="match status" value="1"/>
</dbReference>
<keyword evidence="7 8" id="KW-0472">Membrane</keyword>
<keyword evidence="12" id="KW-1185">Reference proteome</keyword>
<dbReference type="Proteomes" id="UP000068026">
    <property type="component" value="Chromosome"/>
</dbReference>
<comment type="similarity">
    <text evidence="8">Belongs to the binding-protein-dependent transport system permease family.</text>
</comment>
<evidence type="ECO:0000256" key="6">
    <source>
        <dbReference type="ARBA" id="ARBA00022989"/>
    </source>
</evidence>
<dbReference type="EMBL" id="CP014223">
    <property type="protein sequence ID" value="AMJ42413.1"/>
    <property type="molecule type" value="Genomic_DNA"/>
</dbReference>
<proteinExistence type="inferred from homology"/>
<feature type="transmembrane region" description="Helical" evidence="8">
    <location>
        <begin position="132"/>
        <end position="150"/>
    </location>
</feature>
<dbReference type="PANTHER" id="PTHR30614:SF0">
    <property type="entry name" value="L-CYSTINE TRANSPORT SYSTEM PERMEASE PROTEIN TCYL"/>
    <property type="match status" value="1"/>
</dbReference>
<dbReference type="InterPro" id="IPR000515">
    <property type="entry name" value="MetI-like"/>
</dbReference>
<dbReference type="AlphaFoldDB" id="A0A110A852"/>
<dbReference type="InterPro" id="IPR035906">
    <property type="entry name" value="MetI-like_sf"/>
</dbReference>
<feature type="transmembrane region" description="Helical" evidence="8">
    <location>
        <begin position="99"/>
        <end position="120"/>
    </location>
</feature>
<keyword evidence="4 8" id="KW-0812">Transmembrane</keyword>
<accession>A0A110A852</accession>
<reference evidence="13" key="3">
    <citation type="submission" date="2016-11" db="EMBL/GenBank/DDBJ databases">
        <authorList>
            <person name="Jaros S."/>
            <person name="Januszkiewicz K."/>
            <person name="Wedrychowicz H."/>
        </authorList>
    </citation>
    <scope>NUCLEOTIDE SEQUENCE [LARGE SCALE GENOMIC DNA]</scope>
    <source>
        <strain evidence="13">DSM 1682</strain>
    </source>
</reference>
<evidence type="ECO:0000313" key="11">
    <source>
        <dbReference type="EMBL" id="SHF01504.1"/>
    </source>
</evidence>
<evidence type="ECO:0000256" key="7">
    <source>
        <dbReference type="ARBA" id="ARBA00023136"/>
    </source>
</evidence>
<comment type="subcellular location">
    <subcellularLocation>
        <location evidence="1 8">Cell membrane</location>
        <topology evidence="1 8">Multi-pass membrane protein</topology>
    </subcellularLocation>
</comment>
<name>A0A110A852_ANAPI</name>
<feature type="transmembrane region" description="Helical" evidence="8">
    <location>
        <begin position="231"/>
        <end position="252"/>
    </location>
</feature>
<dbReference type="KEGG" id="cpro:CPRO_28720"/>
<evidence type="ECO:0000313" key="13">
    <source>
        <dbReference type="Proteomes" id="UP000184204"/>
    </source>
</evidence>
<dbReference type="CDD" id="cd06261">
    <property type="entry name" value="TM_PBP2"/>
    <property type="match status" value="1"/>
</dbReference>
<reference evidence="12" key="2">
    <citation type="submission" date="2016-01" db="EMBL/GenBank/DDBJ databases">
        <authorList>
            <person name="Poehlein A."/>
            <person name="Schlien K."/>
            <person name="Gottschalk G."/>
            <person name="Buckel W."/>
            <person name="Daniel R."/>
        </authorList>
    </citation>
    <scope>NUCLEOTIDE SEQUENCE [LARGE SCALE GENOMIC DNA]</scope>
    <source>
        <strain evidence="12">X2</strain>
    </source>
</reference>
<gene>
    <name evidence="10" type="primary">yecS</name>
    <name evidence="10" type="ORF">CPRO_28720</name>
    <name evidence="11" type="ORF">SAMN02745151_02528</name>
</gene>
<organism evidence="11 13">
    <name type="scientific">Anaerotignum propionicum DSM 1682</name>
    <dbReference type="NCBI Taxonomy" id="991789"/>
    <lineage>
        <taxon>Bacteria</taxon>
        <taxon>Bacillati</taxon>
        <taxon>Bacillota</taxon>
        <taxon>Clostridia</taxon>
        <taxon>Lachnospirales</taxon>
        <taxon>Anaerotignaceae</taxon>
        <taxon>Anaerotignum</taxon>
    </lineage>
</organism>
<evidence type="ECO:0000313" key="10">
    <source>
        <dbReference type="EMBL" id="AMJ42413.1"/>
    </source>
</evidence>
<dbReference type="Gene3D" id="1.10.3720.10">
    <property type="entry name" value="MetI-like"/>
    <property type="match status" value="1"/>
</dbReference>
<sequence>MGSAEYFNIIYQLGDGMLATLLIFVLTLVFSMPLGLLVAFARMSKWTPFGFLLQKDGSAGRMISNDNRKTKLLFLFNSIKRILCSWTGNFKPIQFLAKIYISILRGTPLMLQLLVVYFAPYYVFGINLSKEYRLIAVLIGFSINYAAYFAEIYRSGIESIPVGQYEASSVLGYNKYQTFFKIVFPQMVKRILPPVTNEIITLVKDTAMAFVLNYTEMFTLAKQIAAAKTTIIPLFIAGAFYFVFNAVVAHVMERVERALSYYR</sequence>
<feature type="transmembrane region" description="Helical" evidence="8">
    <location>
        <begin position="20"/>
        <end position="41"/>
    </location>
</feature>
<dbReference type="Proteomes" id="UP000184204">
    <property type="component" value="Unassembled WGS sequence"/>
</dbReference>
<dbReference type="InterPro" id="IPR043429">
    <property type="entry name" value="ArtM/GltK/GlnP/TcyL/YhdX-like"/>
</dbReference>
<feature type="domain" description="ABC transmembrane type-1" evidence="9">
    <location>
        <begin position="17"/>
        <end position="253"/>
    </location>
</feature>
<dbReference type="RefSeq" id="WP_066053182.1">
    <property type="nucleotide sequence ID" value="NZ_CP014223.1"/>
</dbReference>
<evidence type="ECO:0000256" key="5">
    <source>
        <dbReference type="ARBA" id="ARBA00022970"/>
    </source>
</evidence>
<evidence type="ECO:0000256" key="1">
    <source>
        <dbReference type="ARBA" id="ARBA00004651"/>
    </source>
</evidence>
<protein>
    <submittedName>
        <fullName evidence="11">Amino acid ABC transporter membrane protein, PAAT family (TC 3.A.1.3.-)</fullName>
    </submittedName>
    <submittedName>
        <fullName evidence="10">Inner membrane amino-acid ABC transporter permease protein YecS</fullName>
    </submittedName>
</protein>
<reference evidence="11" key="4">
    <citation type="submission" date="2016-11" db="EMBL/GenBank/DDBJ databases">
        <authorList>
            <person name="Varghese N."/>
            <person name="Submissions S."/>
        </authorList>
    </citation>
    <scope>NUCLEOTIDE SEQUENCE</scope>
    <source>
        <strain evidence="11">DSM 1682</strain>
    </source>
</reference>
<dbReference type="NCBIfam" id="TIGR01726">
    <property type="entry name" value="HEQRo_perm_3TM"/>
    <property type="match status" value="1"/>
</dbReference>
<evidence type="ECO:0000256" key="4">
    <source>
        <dbReference type="ARBA" id="ARBA00022692"/>
    </source>
</evidence>
<evidence type="ECO:0000256" key="8">
    <source>
        <dbReference type="RuleBase" id="RU363032"/>
    </source>
</evidence>
<evidence type="ECO:0000256" key="2">
    <source>
        <dbReference type="ARBA" id="ARBA00022448"/>
    </source>
</evidence>
<dbReference type="InterPro" id="IPR010065">
    <property type="entry name" value="AA_ABC_transptr_permease_3TM"/>
</dbReference>
<dbReference type="GO" id="GO:0043190">
    <property type="term" value="C:ATP-binding cassette (ABC) transporter complex"/>
    <property type="evidence" value="ECO:0007669"/>
    <property type="project" value="InterPro"/>
</dbReference>
<keyword evidence="2 8" id="KW-0813">Transport</keyword>
<keyword evidence="6 8" id="KW-1133">Transmembrane helix</keyword>
<reference evidence="10 12" key="1">
    <citation type="journal article" date="2016" name="Genome Announc.">
        <title>Complete Genome Sequence of the Amino Acid-Fermenting Clostridium propionicum X2 (DSM 1682).</title>
        <authorList>
            <person name="Poehlein A."/>
            <person name="Schlien K."/>
            <person name="Chowdhury N.P."/>
            <person name="Gottschalk G."/>
            <person name="Buckel W."/>
            <person name="Daniel R."/>
        </authorList>
    </citation>
    <scope>NUCLEOTIDE SEQUENCE [LARGE SCALE GENOMIC DNA]</scope>
    <source>
        <strain evidence="10 12">X2</strain>
    </source>
</reference>
<keyword evidence="5" id="KW-0029">Amino-acid transport</keyword>
<evidence type="ECO:0000313" key="12">
    <source>
        <dbReference type="Proteomes" id="UP000068026"/>
    </source>
</evidence>
<dbReference type="PANTHER" id="PTHR30614">
    <property type="entry name" value="MEMBRANE COMPONENT OF AMINO ACID ABC TRANSPORTER"/>
    <property type="match status" value="1"/>
</dbReference>
<evidence type="ECO:0000256" key="3">
    <source>
        <dbReference type="ARBA" id="ARBA00022475"/>
    </source>
</evidence>
<dbReference type="GO" id="GO:0022857">
    <property type="term" value="F:transmembrane transporter activity"/>
    <property type="evidence" value="ECO:0007669"/>
    <property type="project" value="InterPro"/>
</dbReference>
<evidence type="ECO:0000259" key="9">
    <source>
        <dbReference type="PROSITE" id="PS50928"/>
    </source>
</evidence>
<dbReference type="OrthoDB" id="9787841at2"/>
<dbReference type="PROSITE" id="PS50928">
    <property type="entry name" value="ABC_TM1"/>
    <property type="match status" value="1"/>
</dbReference>
<dbReference type="GO" id="GO:0006865">
    <property type="term" value="P:amino acid transport"/>
    <property type="evidence" value="ECO:0007669"/>
    <property type="project" value="UniProtKB-KW"/>
</dbReference>
<keyword evidence="3" id="KW-1003">Cell membrane</keyword>